<reference evidence="7 8" key="2">
    <citation type="submission" date="2018-11" db="EMBL/GenBank/DDBJ databases">
        <authorList>
            <consortium name="Pathogen Informatics"/>
        </authorList>
    </citation>
    <scope>NUCLEOTIDE SEQUENCE [LARGE SCALE GENOMIC DNA]</scope>
</reference>
<evidence type="ECO:0000313" key="8">
    <source>
        <dbReference type="Proteomes" id="UP000278627"/>
    </source>
</evidence>
<keyword evidence="8" id="KW-1185">Reference proteome</keyword>
<evidence type="ECO:0000256" key="4">
    <source>
        <dbReference type="ARBA" id="ARBA00022989"/>
    </source>
</evidence>
<evidence type="ECO:0000256" key="6">
    <source>
        <dbReference type="SAM" id="Phobius"/>
    </source>
</evidence>
<reference evidence="9" key="1">
    <citation type="submission" date="2017-02" db="UniProtKB">
        <authorList>
            <consortium name="WormBaseParasite"/>
        </authorList>
    </citation>
    <scope>IDENTIFICATION</scope>
</reference>
<dbReference type="Proteomes" id="UP000278627">
    <property type="component" value="Unassembled WGS sequence"/>
</dbReference>
<feature type="transmembrane region" description="Helical" evidence="6">
    <location>
        <begin position="250"/>
        <end position="269"/>
    </location>
</feature>
<feature type="transmembrane region" description="Helical" evidence="6">
    <location>
        <begin position="322"/>
        <end position="341"/>
    </location>
</feature>
<dbReference type="Pfam" id="PF04791">
    <property type="entry name" value="LMBR1"/>
    <property type="match status" value="1"/>
</dbReference>
<sequence>MLEFKNPFGNPFRVERTEAKEKRVGEFSYIPSAYCQLMDEMIGRRTRPWNVDRIPIKPLQTFTLPEMTREELIFARLMENCACKSTIAAIAGFGLGIVFGLFTASVDPQATMAFGADPTKIPTLKEMWLESKLRMRSYGKNFASIGFLFTGTECLVESYRACNDWKNGTLAGAIVGGLIGLRAGVKPAALGAAGFAAFSSVIDYYMKYRLFEVNIIKMGAGILVLELIAVFFLTLLLLNKYGNWRRQHFIVTISTFIGWFFSFIIIFILPLDIAITFYNRCLLEEAQLSVKKDLSVINITDAVCRKPIGFVPNYVLLRLWRIVYWTAQLLTWIVLPLMQNYSDAGDFSSLGKLRSAVYSNAIYYGTYLAVFFMLMIYAAVKGVVLNAEHLKVILISASNTWGLFLLVVLLGYGLIEVPRQFWQMGSRDYRLNKTYFDIDKLSTDKNDAEHAVREAYKEARSVLTLLCSEHTLRKYAQIILAKFPPELVSQITSRSNDGFSVVSNSTPNSEGSIASEKYLASFIRLHKRVISAVQNHHRKQAQWNALIFRALYLEDIQQAEMTGQFVRTKEHQTNFFFCPSRVCFLWHVLYKRTLLKILGLFFYVITGFVMWSECTFFIVHPRLSLAALIVHHAAYDYHYLHVQIIISISADKCLFDSRQFQIYATVIISYLCICAYYTVFKLQIYRYYHLDPHHMTDENSLLFSAILLCRLTPPICLNVLGMIHLDSHITSDTEFGVETQFTKLMGHLDLIPVLAKGINIYLPILIVLLALGTWFKLGIRLLHFLGIDQFVDDDEMTVELVSGGKARVSLERNKIMRAAYREERDQYWGEKLTMKTASDHGALRSGISNSQSDYRFPGTREYNDREPIMTADSGEEYSSFDLINSESYGFSGAHPPPNMFDDL</sequence>
<feature type="transmembrane region" description="Helical" evidence="6">
    <location>
        <begin position="758"/>
        <end position="775"/>
    </location>
</feature>
<feature type="transmembrane region" description="Helical" evidence="6">
    <location>
        <begin position="392"/>
        <end position="415"/>
    </location>
</feature>
<dbReference type="AlphaFoldDB" id="A0A0N4TXI4"/>
<feature type="transmembrane region" description="Helical" evidence="6">
    <location>
        <begin position="660"/>
        <end position="680"/>
    </location>
</feature>
<organism evidence="9">
    <name type="scientific">Brugia pahangi</name>
    <name type="common">Filarial nematode worm</name>
    <dbReference type="NCBI Taxonomy" id="6280"/>
    <lineage>
        <taxon>Eukaryota</taxon>
        <taxon>Metazoa</taxon>
        <taxon>Ecdysozoa</taxon>
        <taxon>Nematoda</taxon>
        <taxon>Chromadorea</taxon>
        <taxon>Rhabditida</taxon>
        <taxon>Spirurina</taxon>
        <taxon>Spiruromorpha</taxon>
        <taxon>Filarioidea</taxon>
        <taxon>Onchocercidae</taxon>
        <taxon>Brugia</taxon>
    </lineage>
</organism>
<feature type="transmembrane region" description="Helical" evidence="6">
    <location>
        <begin position="597"/>
        <end position="619"/>
    </location>
</feature>
<dbReference type="InterPro" id="IPR051584">
    <property type="entry name" value="GPCR-associated_LMBR1"/>
</dbReference>
<dbReference type="Pfam" id="PF02466">
    <property type="entry name" value="Tim17"/>
    <property type="match status" value="1"/>
</dbReference>
<keyword evidence="4 6" id="KW-1133">Transmembrane helix</keyword>
<dbReference type="InterPro" id="IPR006876">
    <property type="entry name" value="LMBR1-like_membr_prot"/>
</dbReference>
<protein>
    <submittedName>
        <fullName evidence="9">Mitochondrial import inner membrane translocase subunit TIM22</fullName>
    </submittedName>
</protein>
<keyword evidence="5 6" id="KW-0472">Membrane</keyword>
<comment type="similarity">
    <text evidence="2">Belongs to the LIMR family.</text>
</comment>
<proteinExistence type="inferred from homology"/>
<dbReference type="PANTHER" id="PTHR21355:SF0">
    <property type="entry name" value="G-PROTEIN COUPLED RECEPTOR-ASSOCIATED PROTEIN LMBRD2"/>
    <property type="match status" value="1"/>
</dbReference>
<evidence type="ECO:0000256" key="5">
    <source>
        <dbReference type="ARBA" id="ARBA00023136"/>
    </source>
</evidence>
<gene>
    <name evidence="7" type="ORF">BPAG_LOCUS13613</name>
</gene>
<evidence type="ECO:0000313" key="7">
    <source>
        <dbReference type="EMBL" id="VDN94798.1"/>
    </source>
</evidence>
<dbReference type="STRING" id="6280.A0A0N4TXI4"/>
<accession>A0A0N4TXI4</accession>
<dbReference type="PANTHER" id="PTHR21355">
    <property type="entry name" value="G-PROTEIN COUPLED RECEPTOR-ASSOCIATED PROTEIN LMBRD2"/>
    <property type="match status" value="1"/>
</dbReference>
<dbReference type="EMBL" id="UZAD01013419">
    <property type="protein sequence ID" value="VDN94798.1"/>
    <property type="molecule type" value="Genomic_DNA"/>
</dbReference>
<feature type="transmembrane region" description="Helical" evidence="6">
    <location>
        <begin position="218"/>
        <end position="238"/>
    </location>
</feature>
<comment type="subcellular location">
    <subcellularLocation>
        <location evidence="1">Membrane</location>
        <topology evidence="1">Multi-pass membrane protein</topology>
    </subcellularLocation>
</comment>
<name>A0A0N4TXI4_BRUPA</name>
<feature type="transmembrane region" description="Helical" evidence="6">
    <location>
        <begin position="361"/>
        <end position="380"/>
    </location>
</feature>
<evidence type="ECO:0000256" key="1">
    <source>
        <dbReference type="ARBA" id="ARBA00004141"/>
    </source>
</evidence>
<keyword evidence="3 6" id="KW-0812">Transmembrane</keyword>
<dbReference type="WBParaSite" id="BPAG_0001368501-mRNA-1">
    <property type="protein sequence ID" value="BPAG_0001368501-mRNA-1"/>
    <property type="gene ID" value="BPAG_0001368501"/>
</dbReference>
<evidence type="ECO:0000313" key="9">
    <source>
        <dbReference type="WBParaSite" id="BPAG_0001368501-mRNA-1"/>
    </source>
</evidence>
<feature type="transmembrane region" description="Helical" evidence="6">
    <location>
        <begin position="701"/>
        <end position="725"/>
    </location>
</feature>
<evidence type="ECO:0000256" key="2">
    <source>
        <dbReference type="ARBA" id="ARBA00010487"/>
    </source>
</evidence>
<evidence type="ECO:0000256" key="3">
    <source>
        <dbReference type="ARBA" id="ARBA00022692"/>
    </source>
</evidence>
<dbReference type="GO" id="GO:0016020">
    <property type="term" value="C:membrane"/>
    <property type="evidence" value="ECO:0007669"/>
    <property type="project" value="UniProtKB-SubCell"/>
</dbReference>